<sequence>MKDSNIKFSVKKALVATNPNDETFLLEYATIVIEDKKTGFFRPHPLTAFIKDKYSKKDFNYNTQATVAGNVVRFLNWLLIDNRNLYELESIQEMTIEHGVAFLQHMKHTEYNGKSRSRETLEKYDLYLTSFYSWLTSKGLIKGRTAEKVQENTYKNRFNDTITQSIFVGRDFSLPSNSLTRDEFKLEEFPHPKLITLFLEMTDNIAPDITIGIYMQIFGGLRRGEVVNILESELKIKGPNGIYSVGTKIGYKPYLWKRLKDSTKCNVKRNTNIFPFQSIQVIPSLWKPIYVNHMKLLDKYRKVNKYGALFIDRNGNPMSGAVYEKRFANVKKAFLKYVQLNMPEYYSLLINMSWGTHIGRGTYTNLMARIVTSQSELAILRANTTLEAAIVYLSKHNIRKEIQQGLEQMYRETIEKEKQFDDNLIEEINERSNVSKLLAL</sequence>
<dbReference type="SUPFAM" id="SSF56349">
    <property type="entry name" value="DNA breaking-rejoining enzymes"/>
    <property type="match status" value="1"/>
</dbReference>
<name>A0A806TGF8_PRIMG</name>
<gene>
    <name evidence="2" type="ORF">AS52_02207</name>
</gene>
<dbReference type="InterPro" id="IPR011010">
    <property type="entry name" value="DNA_brk_join_enz"/>
</dbReference>
<keyword evidence="1" id="KW-0238">DNA-binding</keyword>
<proteinExistence type="predicted"/>
<evidence type="ECO:0000313" key="3">
    <source>
        <dbReference type="Proteomes" id="UP000036410"/>
    </source>
</evidence>
<dbReference type="GO" id="GO:0003677">
    <property type="term" value="F:DNA binding"/>
    <property type="evidence" value="ECO:0007669"/>
    <property type="project" value="UniProtKB-KW"/>
</dbReference>
<organism evidence="2 3">
    <name type="scientific">Priestia megaterium Q3</name>
    <dbReference type="NCBI Taxonomy" id="1452722"/>
    <lineage>
        <taxon>Bacteria</taxon>
        <taxon>Bacillati</taxon>
        <taxon>Bacillota</taxon>
        <taxon>Bacilli</taxon>
        <taxon>Bacillales</taxon>
        <taxon>Bacillaceae</taxon>
        <taxon>Priestia</taxon>
    </lineage>
</organism>
<dbReference type="Proteomes" id="UP000036410">
    <property type="component" value="Chromosome"/>
</dbReference>
<dbReference type="EMBL" id="CP010586">
    <property type="protein sequence ID" value="AKP77172.1"/>
    <property type="molecule type" value="Genomic_DNA"/>
</dbReference>
<protein>
    <submittedName>
        <fullName evidence="2">Site-specific recombinase XerC</fullName>
    </submittedName>
</protein>
<evidence type="ECO:0000256" key="1">
    <source>
        <dbReference type="ARBA" id="ARBA00023125"/>
    </source>
</evidence>
<accession>A0A806TGF8</accession>
<evidence type="ECO:0000313" key="2">
    <source>
        <dbReference type="EMBL" id="AKP77172.1"/>
    </source>
</evidence>
<dbReference type="RefSeq" id="WP_049164355.1">
    <property type="nucleotide sequence ID" value="NZ_CP010586.1"/>
</dbReference>
<dbReference type="InterPro" id="IPR010998">
    <property type="entry name" value="Integrase_recombinase_N"/>
</dbReference>
<dbReference type="AlphaFoldDB" id="A0A806TGF8"/>
<reference evidence="2 3" key="1">
    <citation type="submission" date="2015-01" db="EMBL/GenBank/DDBJ databases">
        <title>Genome sequence of bacillus megaterium Q3.</title>
        <authorList>
            <person name="Wang Y."/>
            <person name="Luo K."/>
            <person name="Bai L."/>
            <person name="Luo F."/>
        </authorList>
    </citation>
    <scope>NUCLEOTIDE SEQUENCE [LARGE SCALE GENOMIC DNA]</scope>
    <source>
        <strain evidence="2 3">Q3</strain>
    </source>
</reference>
<dbReference type="Gene3D" id="1.10.150.130">
    <property type="match status" value="1"/>
</dbReference>